<organism evidence="2 3">
    <name type="scientific">Phormidesmis priestleyi Ana</name>
    <dbReference type="NCBI Taxonomy" id="1666911"/>
    <lineage>
        <taxon>Bacteria</taxon>
        <taxon>Bacillati</taxon>
        <taxon>Cyanobacteriota</taxon>
        <taxon>Cyanophyceae</taxon>
        <taxon>Leptolyngbyales</taxon>
        <taxon>Leptolyngbyaceae</taxon>
        <taxon>Phormidesmis</taxon>
    </lineage>
</organism>
<keyword evidence="1" id="KW-0732">Signal</keyword>
<dbReference type="Proteomes" id="UP000050465">
    <property type="component" value="Unassembled WGS sequence"/>
</dbReference>
<dbReference type="EMBL" id="LJZR01000033">
    <property type="protein sequence ID" value="KPQ33369.1"/>
    <property type="molecule type" value="Genomic_DNA"/>
</dbReference>
<protein>
    <submittedName>
        <fullName evidence="2">Uncharacterized protein</fullName>
    </submittedName>
</protein>
<proteinExistence type="predicted"/>
<feature type="signal peptide" evidence="1">
    <location>
        <begin position="1"/>
        <end position="20"/>
    </location>
</feature>
<evidence type="ECO:0000256" key="1">
    <source>
        <dbReference type="SAM" id="SignalP"/>
    </source>
</evidence>
<dbReference type="AlphaFoldDB" id="A0A0P7ZT19"/>
<accession>A0A0P7ZT19</accession>
<feature type="chain" id="PRO_5006147443" evidence="1">
    <location>
        <begin position="21"/>
        <end position="304"/>
    </location>
</feature>
<name>A0A0P7ZT19_9CYAN</name>
<gene>
    <name evidence="2" type="ORF">HLUCCA11_18790</name>
</gene>
<evidence type="ECO:0000313" key="2">
    <source>
        <dbReference type="EMBL" id="KPQ33369.1"/>
    </source>
</evidence>
<comment type="caution">
    <text evidence="2">The sequence shown here is derived from an EMBL/GenBank/DDBJ whole genome shotgun (WGS) entry which is preliminary data.</text>
</comment>
<reference evidence="2 3" key="1">
    <citation type="submission" date="2015-09" db="EMBL/GenBank/DDBJ databases">
        <title>Identification and resolution of microdiversity through metagenomic sequencing of parallel consortia.</title>
        <authorList>
            <person name="Nelson W.C."/>
            <person name="Romine M.F."/>
            <person name="Lindemann S.R."/>
        </authorList>
    </citation>
    <scope>NUCLEOTIDE SEQUENCE [LARGE SCALE GENOMIC DNA]</scope>
    <source>
        <strain evidence="2">Ana</strain>
    </source>
</reference>
<sequence>MFALGITAVMASSLASSAKAQTLNTGRIAGINTETSTCELIVFSDDAEFPTTLQASAEICAQALAGQQIQYTSEITQLTAIAPPSVGTVVGASAGDRVCYVDLESESGQITTHYANFDICSQQGIVGAQVRLTYEAANILDYNCMGNPDCGRSDRAELIVNADIISPAPTRAPISSLPDGNYRYWSGPAQSFVSEDELGGFLFLFRKQGNNITGVYGYFDQEALCVQGQVNENTITGISVQTLRGATVRSPGETFVDFYPFSSSIKVRRGRQINRETVRYSSTLLDVSELNRINAGDRLPPSRC</sequence>
<evidence type="ECO:0000313" key="3">
    <source>
        <dbReference type="Proteomes" id="UP000050465"/>
    </source>
</evidence>